<evidence type="ECO:0000256" key="2">
    <source>
        <dbReference type="ARBA" id="ARBA00005236"/>
    </source>
</evidence>
<organism evidence="9 10">
    <name type="scientific">Buchnera aphidicola</name>
    <name type="common">Acyrthosiphon lactucae</name>
    <dbReference type="NCBI Taxonomy" id="1241832"/>
    <lineage>
        <taxon>Bacteria</taxon>
        <taxon>Pseudomonadati</taxon>
        <taxon>Pseudomonadota</taxon>
        <taxon>Gammaproteobacteria</taxon>
        <taxon>Enterobacterales</taxon>
        <taxon>Erwiniaceae</taxon>
        <taxon>Buchnera</taxon>
    </lineage>
</organism>
<feature type="domain" description="ABC3 transporter permease C-terminal" evidence="8">
    <location>
        <begin position="274"/>
        <end position="405"/>
    </location>
</feature>
<evidence type="ECO:0000256" key="1">
    <source>
        <dbReference type="ARBA" id="ARBA00004651"/>
    </source>
</evidence>
<accession>A0A4D6XLZ3</accession>
<dbReference type="InterPro" id="IPR003838">
    <property type="entry name" value="ABC3_permease_C"/>
</dbReference>
<keyword evidence="5 7" id="KW-1133">Transmembrane helix</keyword>
<dbReference type="OrthoDB" id="9808461at2"/>
<reference evidence="9 10" key="2">
    <citation type="submission" date="2019-05" db="EMBL/GenBank/DDBJ databases">
        <title>Genome evolution of the obligate endosymbiont Buchnera aphidicola.</title>
        <authorList>
            <person name="Moran N.A."/>
        </authorList>
    </citation>
    <scope>NUCLEOTIDE SEQUENCE [LARGE SCALE GENOMIC DNA]</scope>
    <source>
        <strain evidence="9 10">Ala</strain>
    </source>
</reference>
<dbReference type="RefSeq" id="WP_158339482.1">
    <property type="nucleotide sequence ID" value="NZ_CP034891.1"/>
</dbReference>
<proteinExistence type="inferred from homology"/>
<evidence type="ECO:0000256" key="4">
    <source>
        <dbReference type="ARBA" id="ARBA00022692"/>
    </source>
</evidence>
<comment type="subcellular location">
    <subcellularLocation>
        <location evidence="1">Cell membrane</location>
        <topology evidence="1">Multi-pass membrane protein</topology>
    </subcellularLocation>
</comment>
<feature type="transmembrane region" description="Helical" evidence="7">
    <location>
        <begin position="20"/>
        <end position="47"/>
    </location>
</feature>
<dbReference type="EMBL" id="CP034891">
    <property type="protein sequence ID" value="QCI17693.1"/>
    <property type="molecule type" value="Genomic_DNA"/>
</dbReference>
<keyword evidence="3" id="KW-1003">Cell membrane</keyword>
<name>A0A4D6XLZ3_9GAMM</name>
<dbReference type="GO" id="GO:0044874">
    <property type="term" value="P:lipoprotein localization to outer membrane"/>
    <property type="evidence" value="ECO:0007669"/>
    <property type="project" value="TreeGrafter"/>
</dbReference>
<feature type="transmembrane region" description="Helical" evidence="7">
    <location>
        <begin position="302"/>
        <end position="320"/>
    </location>
</feature>
<reference evidence="9 10" key="1">
    <citation type="submission" date="2018-12" db="EMBL/GenBank/DDBJ databases">
        <authorList>
            <person name="Chong R.A."/>
        </authorList>
    </citation>
    <scope>NUCLEOTIDE SEQUENCE [LARGE SCALE GENOMIC DNA]</scope>
    <source>
        <strain evidence="9 10">Ala</strain>
    </source>
</reference>
<feature type="transmembrane region" description="Helical" evidence="7">
    <location>
        <begin position="268"/>
        <end position="290"/>
    </location>
</feature>
<evidence type="ECO:0000313" key="10">
    <source>
        <dbReference type="Proteomes" id="UP000298660"/>
    </source>
</evidence>
<evidence type="ECO:0000313" key="9">
    <source>
        <dbReference type="EMBL" id="QCI17693.1"/>
    </source>
</evidence>
<dbReference type="InterPro" id="IPR051447">
    <property type="entry name" value="Lipoprotein-release_system"/>
</dbReference>
<evidence type="ECO:0000256" key="7">
    <source>
        <dbReference type="SAM" id="Phobius"/>
    </source>
</evidence>
<evidence type="ECO:0000256" key="6">
    <source>
        <dbReference type="ARBA" id="ARBA00023136"/>
    </source>
</evidence>
<dbReference type="AlphaFoldDB" id="A0A4D6XLZ3"/>
<keyword evidence="6 7" id="KW-0472">Membrane</keyword>
<gene>
    <name evidence="9" type="ORF">D9V61_01510</name>
</gene>
<dbReference type="PANTHER" id="PTHR30489:SF0">
    <property type="entry name" value="LIPOPROTEIN-RELEASING SYSTEM TRANSMEMBRANE PROTEIN LOLE"/>
    <property type="match status" value="1"/>
</dbReference>
<sequence>MNFLPFLIAKRLYLKQNKNYPVLLISILSKIGISISVFALVMSFSALNGFQILLNKTILSNLPHGIIQLTDQSSLKWQDVIKELKIFPGVNYVQPYIVTNGLLVIKNEIKPIEIKSFSNIEFLKKTVSFSKNKHIFFKKKYYDYEIVLSSYLLKHLSIKKGDWISIFFLSKKDNYISPQLESFSLKIVDVFESNGILDSNIGYVPFDFFRKFFYADSNTNTIELNMSNPFNADEVILNAVKKINKPLLAYTWINSYKDIYHNIKKIRVIVYLGLLLLVTVSCFSIASISLMTVSKKTKEISILRSMGANNFLIQLIFLYYGLRYIIVGNIIGLLIGIATILNFKRIIFFLEKNFKNNILLDNIYYNNFFLLKINILDIIVIFISTIIIGIIINWYPAYYASKINPSKILKEY</sequence>
<evidence type="ECO:0000256" key="5">
    <source>
        <dbReference type="ARBA" id="ARBA00022989"/>
    </source>
</evidence>
<dbReference type="Pfam" id="PF02687">
    <property type="entry name" value="FtsX"/>
    <property type="match status" value="1"/>
</dbReference>
<protein>
    <submittedName>
        <fullName evidence="9">FtsX-like permease family protein</fullName>
    </submittedName>
</protein>
<evidence type="ECO:0000259" key="8">
    <source>
        <dbReference type="Pfam" id="PF02687"/>
    </source>
</evidence>
<evidence type="ECO:0000256" key="3">
    <source>
        <dbReference type="ARBA" id="ARBA00022475"/>
    </source>
</evidence>
<keyword evidence="4 7" id="KW-0812">Transmembrane</keyword>
<feature type="transmembrane region" description="Helical" evidence="7">
    <location>
        <begin position="326"/>
        <end position="348"/>
    </location>
</feature>
<feature type="transmembrane region" description="Helical" evidence="7">
    <location>
        <begin position="369"/>
        <end position="395"/>
    </location>
</feature>
<dbReference type="Proteomes" id="UP000298660">
    <property type="component" value="Chromosome"/>
</dbReference>
<comment type="similarity">
    <text evidence="2">Belongs to the ABC-4 integral membrane protein family. LolC/E subfamily.</text>
</comment>
<dbReference type="GO" id="GO:0098797">
    <property type="term" value="C:plasma membrane protein complex"/>
    <property type="evidence" value="ECO:0007669"/>
    <property type="project" value="TreeGrafter"/>
</dbReference>
<dbReference type="PANTHER" id="PTHR30489">
    <property type="entry name" value="LIPOPROTEIN-RELEASING SYSTEM TRANSMEMBRANE PROTEIN LOLE"/>
    <property type="match status" value="1"/>
</dbReference>